<evidence type="ECO:0000259" key="2">
    <source>
        <dbReference type="PROSITE" id="PS50937"/>
    </source>
</evidence>
<dbReference type="EMBL" id="CP108318">
    <property type="protein sequence ID" value="WTW61317.1"/>
    <property type="molecule type" value="Genomic_DNA"/>
</dbReference>
<sequence>MIDDGPETLTIGQLARRTGLPVRTIRYWSDIGALPPVGRSHGGYRLYDAESVARLELVRTLRELGLSLDDVRRVLAREVTVAEVAAAHVAALDAQIRALRVSRAVLSTVARRQSDTQETTLMNKLARLSARERKQIIDDFTDEVFAGLDDTNPHFHARVRGVAAELPDDPTPHQVDAWIELAELVEDEGFRALMRRIAETNSESFRERSREPQAYFAFAKKVALHVGEAQERGVAPESAEGDAVLSELLGEGADRAALLDRVGVSPDLRVERYFQLLAVINGYEQPPSAAAAFQWLAAALRAHVGS</sequence>
<dbReference type="AlphaFoldDB" id="A0AAU2V1K6"/>
<gene>
    <name evidence="3" type="ORF">OG549_12015</name>
</gene>
<organism evidence="3">
    <name type="scientific">Streptomyces sp. NBC_00003</name>
    <dbReference type="NCBI Taxonomy" id="2903608"/>
    <lineage>
        <taxon>Bacteria</taxon>
        <taxon>Bacillati</taxon>
        <taxon>Actinomycetota</taxon>
        <taxon>Actinomycetes</taxon>
        <taxon>Kitasatosporales</taxon>
        <taxon>Streptomycetaceae</taxon>
        <taxon>Streptomyces</taxon>
    </lineage>
</organism>
<dbReference type="SMART" id="SM00422">
    <property type="entry name" value="HTH_MERR"/>
    <property type="match status" value="1"/>
</dbReference>
<dbReference type="PANTHER" id="PTHR30204:SF93">
    <property type="entry name" value="HTH MERR-TYPE DOMAIN-CONTAINING PROTEIN"/>
    <property type="match status" value="1"/>
</dbReference>
<dbReference type="InterPro" id="IPR009061">
    <property type="entry name" value="DNA-bd_dom_put_sf"/>
</dbReference>
<dbReference type="Gene3D" id="1.10.1660.10">
    <property type="match status" value="1"/>
</dbReference>
<dbReference type="CDD" id="cd00592">
    <property type="entry name" value="HTH_MerR-like"/>
    <property type="match status" value="1"/>
</dbReference>
<dbReference type="PRINTS" id="PR00040">
    <property type="entry name" value="HTHMERR"/>
</dbReference>
<dbReference type="GO" id="GO:0003677">
    <property type="term" value="F:DNA binding"/>
    <property type="evidence" value="ECO:0007669"/>
    <property type="project" value="UniProtKB-KW"/>
</dbReference>
<dbReference type="GO" id="GO:0003700">
    <property type="term" value="F:DNA-binding transcription factor activity"/>
    <property type="evidence" value="ECO:0007669"/>
    <property type="project" value="InterPro"/>
</dbReference>
<evidence type="ECO:0000256" key="1">
    <source>
        <dbReference type="ARBA" id="ARBA00023125"/>
    </source>
</evidence>
<accession>A0AAU2V1K6</accession>
<dbReference type="PROSITE" id="PS50937">
    <property type="entry name" value="HTH_MERR_2"/>
    <property type="match status" value="1"/>
</dbReference>
<protein>
    <submittedName>
        <fullName evidence="3">MerR family transcriptional regulator</fullName>
    </submittedName>
</protein>
<keyword evidence="1" id="KW-0238">DNA-binding</keyword>
<feature type="domain" description="HTH merR-type" evidence="2">
    <location>
        <begin position="8"/>
        <end position="77"/>
    </location>
</feature>
<dbReference type="PANTHER" id="PTHR30204">
    <property type="entry name" value="REDOX-CYCLING DRUG-SENSING TRANSCRIPTIONAL ACTIVATOR SOXR"/>
    <property type="match status" value="1"/>
</dbReference>
<dbReference type="SUPFAM" id="SSF46955">
    <property type="entry name" value="Putative DNA-binding domain"/>
    <property type="match status" value="1"/>
</dbReference>
<name>A0AAU2V1K6_9ACTN</name>
<dbReference type="InterPro" id="IPR047057">
    <property type="entry name" value="MerR_fam"/>
</dbReference>
<reference evidence="3" key="1">
    <citation type="submission" date="2022-10" db="EMBL/GenBank/DDBJ databases">
        <title>The complete genomes of actinobacterial strains from the NBC collection.</title>
        <authorList>
            <person name="Joergensen T.S."/>
            <person name="Alvarez Arevalo M."/>
            <person name="Sterndorff E.B."/>
            <person name="Faurdal D."/>
            <person name="Vuksanovic O."/>
            <person name="Mourched A.-S."/>
            <person name="Charusanti P."/>
            <person name="Shaw S."/>
            <person name="Blin K."/>
            <person name="Weber T."/>
        </authorList>
    </citation>
    <scope>NUCLEOTIDE SEQUENCE</scope>
    <source>
        <strain evidence="3">NBC_00003</strain>
    </source>
</reference>
<evidence type="ECO:0000313" key="3">
    <source>
        <dbReference type="EMBL" id="WTW61317.1"/>
    </source>
</evidence>
<dbReference type="InterPro" id="IPR000551">
    <property type="entry name" value="MerR-type_HTH_dom"/>
</dbReference>
<proteinExistence type="predicted"/>
<dbReference type="Pfam" id="PF13411">
    <property type="entry name" value="MerR_1"/>
    <property type="match status" value="1"/>
</dbReference>